<evidence type="ECO:0000256" key="1">
    <source>
        <dbReference type="SAM" id="SignalP"/>
    </source>
</evidence>
<dbReference type="OrthoDB" id="626167at2759"/>
<protein>
    <recommendedName>
        <fullName evidence="4">Peptidase M61 catalytic domain-containing protein</fullName>
    </recommendedName>
</protein>
<accession>A0A9P8V1Y9</accession>
<gene>
    <name evidence="2" type="ORF">F5X68DRAFT_237232</name>
</gene>
<evidence type="ECO:0000313" key="3">
    <source>
        <dbReference type="Proteomes" id="UP000770015"/>
    </source>
</evidence>
<dbReference type="Gene3D" id="1.10.390.10">
    <property type="entry name" value="Neutral Protease Domain 2"/>
    <property type="match status" value="1"/>
</dbReference>
<evidence type="ECO:0008006" key="4">
    <source>
        <dbReference type="Google" id="ProtNLM"/>
    </source>
</evidence>
<dbReference type="AlphaFoldDB" id="A0A9P8V1Y9"/>
<feature type="signal peptide" evidence="1">
    <location>
        <begin position="1"/>
        <end position="24"/>
    </location>
</feature>
<keyword evidence="3" id="KW-1185">Reference proteome</keyword>
<sequence>MFIHSNNKALAFLALQSLFNSVIASCGPPGFHLTLKPDLAPEGYNLHGTVRITDSFTANETIAVLPNTIAWIRTAQYGANDIIATDDEGTIPLVMQDVAVGPFGQPTRSCIAQRATSGSLSLSFTASPVVVNASALPGPLFDIRNGTGGLTGSMWALVPVPDPMSTTEYNMTVSWDISKSQAAAFTWADGRGPHSHSLIGPITDLLQTFFIVGDVDSLPAISSPEQGAFGIPSFLETLLDYSTSFWADGSGQPYRVFIRVNEEQWTSIGAPGAGGTALLRSFTVGYNAAAAIRAGQLRTLWAHEMTHNWTPWVGGSSTEQSRYNEGSAEYWSLRLLWRAGMLTSQEYLDEMNTRAYNYYTNSAVNMSDSAAQEVAWQIRDAQRIPYGRGMLHLTNIDAQVRAATNGTQSLDGLAQEFVRECRATAGCGAETWFPILREALGQDAVDEWERVTTGWPLIKPEDGSLGPCFNVVRNGTSPTLWVWEAKEGVDISSEECLI</sequence>
<feature type="chain" id="PRO_5040202672" description="Peptidase M61 catalytic domain-containing protein" evidence="1">
    <location>
        <begin position="25"/>
        <end position="498"/>
    </location>
</feature>
<keyword evidence="1" id="KW-0732">Signal</keyword>
<dbReference type="Proteomes" id="UP000770015">
    <property type="component" value="Unassembled WGS sequence"/>
</dbReference>
<evidence type="ECO:0000313" key="2">
    <source>
        <dbReference type="EMBL" id="KAH6664798.1"/>
    </source>
</evidence>
<name>A0A9P8V1Y9_9PEZI</name>
<reference evidence="2" key="1">
    <citation type="journal article" date="2021" name="Nat. Commun.">
        <title>Genetic determinants of endophytism in the Arabidopsis root mycobiome.</title>
        <authorList>
            <person name="Mesny F."/>
            <person name="Miyauchi S."/>
            <person name="Thiergart T."/>
            <person name="Pickel B."/>
            <person name="Atanasova L."/>
            <person name="Karlsson M."/>
            <person name="Huettel B."/>
            <person name="Barry K.W."/>
            <person name="Haridas S."/>
            <person name="Chen C."/>
            <person name="Bauer D."/>
            <person name="Andreopoulos W."/>
            <person name="Pangilinan J."/>
            <person name="LaButti K."/>
            <person name="Riley R."/>
            <person name="Lipzen A."/>
            <person name="Clum A."/>
            <person name="Drula E."/>
            <person name="Henrissat B."/>
            <person name="Kohler A."/>
            <person name="Grigoriev I.V."/>
            <person name="Martin F.M."/>
            <person name="Hacquard S."/>
        </authorList>
    </citation>
    <scope>NUCLEOTIDE SEQUENCE</scope>
    <source>
        <strain evidence="2">MPI-SDFR-AT-0117</strain>
    </source>
</reference>
<proteinExistence type="predicted"/>
<dbReference type="InterPro" id="IPR027268">
    <property type="entry name" value="Peptidase_M4/M1_CTD_sf"/>
</dbReference>
<organism evidence="2 3">
    <name type="scientific">Plectosphaerella plurivora</name>
    <dbReference type="NCBI Taxonomy" id="936078"/>
    <lineage>
        <taxon>Eukaryota</taxon>
        <taxon>Fungi</taxon>
        <taxon>Dikarya</taxon>
        <taxon>Ascomycota</taxon>
        <taxon>Pezizomycotina</taxon>
        <taxon>Sordariomycetes</taxon>
        <taxon>Hypocreomycetidae</taxon>
        <taxon>Glomerellales</taxon>
        <taxon>Plectosphaerellaceae</taxon>
        <taxon>Plectosphaerella</taxon>
    </lineage>
</organism>
<dbReference type="EMBL" id="JAGSXJ010000039">
    <property type="protein sequence ID" value="KAH6664798.1"/>
    <property type="molecule type" value="Genomic_DNA"/>
</dbReference>
<comment type="caution">
    <text evidence="2">The sequence shown here is derived from an EMBL/GenBank/DDBJ whole genome shotgun (WGS) entry which is preliminary data.</text>
</comment>